<name>A0A0F9X0A8_9ZZZZ</name>
<dbReference type="AlphaFoldDB" id="A0A0F9X0A8"/>
<organism evidence="7">
    <name type="scientific">marine sediment metagenome</name>
    <dbReference type="NCBI Taxonomy" id="412755"/>
    <lineage>
        <taxon>unclassified sequences</taxon>
        <taxon>metagenomes</taxon>
        <taxon>ecological metagenomes</taxon>
    </lineage>
</organism>
<protein>
    <recommendedName>
        <fullName evidence="6">Single Cache domain-containing protein</fullName>
    </recommendedName>
</protein>
<evidence type="ECO:0000256" key="5">
    <source>
        <dbReference type="ARBA" id="ARBA00023136"/>
    </source>
</evidence>
<keyword evidence="3" id="KW-0812">Transmembrane</keyword>
<dbReference type="SMART" id="SM01049">
    <property type="entry name" value="Cache_2"/>
    <property type="match status" value="1"/>
</dbReference>
<proteinExistence type="predicted"/>
<keyword evidence="4" id="KW-1133">Transmembrane helix</keyword>
<gene>
    <name evidence="7" type="ORF">LCGC14_0285910</name>
</gene>
<feature type="domain" description="Single Cache" evidence="6">
    <location>
        <begin position="29"/>
        <end position="105"/>
    </location>
</feature>
<evidence type="ECO:0000256" key="1">
    <source>
        <dbReference type="ARBA" id="ARBA00004651"/>
    </source>
</evidence>
<evidence type="ECO:0000256" key="3">
    <source>
        <dbReference type="ARBA" id="ARBA00022692"/>
    </source>
</evidence>
<keyword evidence="5" id="KW-0472">Membrane</keyword>
<dbReference type="InterPro" id="IPR004010">
    <property type="entry name" value="Double_Cache_2"/>
</dbReference>
<dbReference type="EMBL" id="LAZR01000167">
    <property type="protein sequence ID" value="KKN84778.1"/>
    <property type="molecule type" value="Genomic_DNA"/>
</dbReference>
<accession>A0A0F9X0A8</accession>
<dbReference type="InterPro" id="IPR033480">
    <property type="entry name" value="sCache_2"/>
</dbReference>
<evidence type="ECO:0000313" key="7">
    <source>
        <dbReference type="EMBL" id="KKN84778.1"/>
    </source>
</evidence>
<reference evidence="7" key="1">
    <citation type="journal article" date="2015" name="Nature">
        <title>Complex archaea that bridge the gap between prokaryotes and eukaryotes.</title>
        <authorList>
            <person name="Spang A."/>
            <person name="Saw J.H."/>
            <person name="Jorgensen S.L."/>
            <person name="Zaremba-Niedzwiedzka K."/>
            <person name="Martijn J."/>
            <person name="Lind A.E."/>
            <person name="van Eijk R."/>
            <person name="Schleper C."/>
            <person name="Guy L."/>
            <person name="Ettema T.J."/>
        </authorList>
    </citation>
    <scope>NUCLEOTIDE SEQUENCE</scope>
</reference>
<evidence type="ECO:0000256" key="2">
    <source>
        <dbReference type="ARBA" id="ARBA00022475"/>
    </source>
</evidence>
<dbReference type="Gene3D" id="3.30.450.20">
    <property type="entry name" value="PAS domain"/>
    <property type="match status" value="1"/>
</dbReference>
<keyword evidence="2" id="KW-1003">Cell membrane</keyword>
<comment type="subcellular location">
    <subcellularLocation>
        <location evidence="1">Cell membrane</location>
        <topology evidence="1">Multi-pass membrane protein</topology>
    </subcellularLocation>
</comment>
<comment type="caution">
    <text evidence="7">The sequence shown here is derived from an EMBL/GenBank/DDBJ whole genome shotgun (WGS) entry which is preliminary data.</text>
</comment>
<sequence>MLRSRFNSVVRAVAITVLIAPITAFAGPKEDAVDMVDRAYDFWHTHGREAAIQAFHDPNGEFIKGDLYIWVSTGDGVIIAHGGTPALAGKNLGGMKLPDGRKFVEEVQKATSTDGQGWVSYTWTHPVTRKPGMKMTYVRDLSPDRTAVGVGIYVEE</sequence>
<dbReference type="GO" id="GO:0005886">
    <property type="term" value="C:plasma membrane"/>
    <property type="evidence" value="ECO:0007669"/>
    <property type="project" value="UniProtKB-SubCell"/>
</dbReference>
<evidence type="ECO:0000256" key="4">
    <source>
        <dbReference type="ARBA" id="ARBA00022989"/>
    </source>
</evidence>
<dbReference type="Pfam" id="PF08269">
    <property type="entry name" value="dCache_2"/>
    <property type="match status" value="1"/>
</dbReference>
<evidence type="ECO:0000259" key="6">
    <source>
        <dbReference type="SMART" id="SM01049"/>
    </source>
</evidence>